<dbReference type="AlphaFoldDB" id="M1MEW6"/>
<dbReference type="eggNOG" id="ENOG5030TXD">
    <property type="taxonomic scope" value="Bacteria"/>
</dbReference>
<name>M1MEW6_9CLOT</name>
<organism evidence="1 2">
    <name type="scientific">Clostridium saccharoperbutylacetonicum N1-4(HMT)</name>
    <dbReference type="NCBI Taxonomy" id="931276"/>
    <lineage>
        <taxon>Bacteria</taxon>
        <taxon>Bacillati</taxon>
        <taxon>Bacillota</taxon>
        <taxon>Clostridia</taxon>
        <taxon>Eubacteriales</taxon>
        <taxon>Clostridiaceae</taxon>
        <taxon>Clostridium</taxon>
    </lineage>
</organism>
<dbReference type="RefSeq" id="WP_015392778.1">
    <property type="nucleotide sequence ID" value="NC_020291.1"/>
</dbReference>
<dbReference type="PATRIC" id="fig|931276.5.peg.2706"/>
<accession>M1MEW6</accession>
<dbReference type="InterPro" id="IPR038666">
    <property type="entry name" value="SSP1_head-tail_sf"/>
</dbReference>
<gene>
    <name evidence="1" type="ORF">Cspa_c26940</name>
</gene>
<evidence type="ECO:0008006" key="3">
    <source>
        <dbReference type="Google" id="ProtNLM"/>
    </source>
</evidence>
<evidence type="ECO:0000313" key="1">
    <source>
        <dbReference type="EMBL" id="AGF56459.1"/>
    </source>
</evidence>
<dbReference type="Proteomes" id="UP000011728">
    <property type="component" value="Chromosome"/>
</dbReference>
<evidence type="ECO:0000313" key="2">
    <source>
        <dbReference type="Proteomes" id="UP000011728"/>
    </source>
</evidence>
<dbReference type="Gene3D" id="2.40.10.270">
    <property type="entry name" value="Bacteriophage SPP1 head-tail adaptor protein"/>
    <property type="match status" value="1"/>
</dbReference>
<dbReference type="KEGG" id="csr:Cspa_c26940"/>
<reference evidence="1 2" key="1">
    <citation type="submission" date="2013-02" db="EMBL/GenBank/DDBJ databases">
        <title>Genome sequence of Clostridium saccharoperbutylacetonicum N1-4(HMT).</title>
        <authorList>
            <person name="Poehlein A."/>
            <person name="Daniel R."/>
        </authorList>
    </citation>
    <scope>NUCLEOTIDE SEQUENCE [LARGE SCALE GENOMIC DNA]</scope>
    <source>
        <strain evidence="2">N1-4(HMT)</strain>
    </source>
</reference>
<sequence>MFYNKEIQIYIYGDKKDDHGITRTGYSPLATDEPIMVDMQPYSTEKAKKDYGYDIECTRKMFCDIIPQITEDCRIKYNEKFYKITAIPWDDDYLEALLNETKDVEVIENEVISNG</sequence>
<proteinExistence type="predicted"/>
<dbReference type="HOGENOM" id="CLU_2104698_0_0_9"/>
<protein>
    <recommendedName>
        <fullName evidence="3">Phage head-tail adaptor</fullName>
    </recommendedName>
</protein>
<keyword evidence="2" id="KW-1185">Reference proteome</keyword>
<dbReference type="EMBL" id="CP004121">
    <property type="protein sequence ID" value="AGF56459.1"/>
    <property type="molecule type" value="Genomic_DNA"/>
</dbReference>
<dbReference type="OrthoDB" id="1808294at2"/>